<feature type="compositionally biased region" description="Basic and acidic residues" evidence="1">
    <location>
        <begin position="1"/>
        <end position="22"/>
    </location>
</feature>
<protein>
    <recommendedName>
        <fullName evidence="2">NAD(P)-binding domain-containing protein</fullName>
    </recommendedName>
</protein>
<dbReference type="PANTHER" id="PTHR43355:SF2">
    <property type="entry name" value="FLAVIN REDUCTASE (NADPH)"/>
    <property type="match status" value="1"/>
</dbReference>
<dbReference type="Pfam" id="PF13460">
    <property type="entry name" value="NAD_binding_10"/>
    <property type="match status" value="1"/>
</dbReference>
<gene>
    <name evidence="3" type="ORF">SAMN05443668_110152</name>
</gene>
<dbReference type="GO" id="GO:0016646">
    <property type="term" value="F:oxidoreductase activity, acting on the CH-NH group of donors, NAD or NADP as acceptor"/>
    <property type="evidence" value="ECO:0007669"/>
    <property type="project" value="TreeGrafter"/>
</dbReference>
<dbReference type="EMBL" id="FRCS01000010">
    <property type="protein sequence ID" value="SHN44293.1"/>
    <property type="molecule type" value="Genomic_DNA"/>
</dbReference>
<dbReference type="AlphaFoldDB" id="A0A1M7RDB4"/>
<dbReference type="InterPro" id="IPR051606">
    <property type="entry name" value="Polyketide_Oxido-like"/>
</dbReference>
<dbReference type="PANTHER" id="PTHR43355">
    <property type="entry name" value="FLAVIN REDUCTASE (NADPH)"/>
    <property type="match status" value="1"/>
</dbReference>
<keyword evidence="4" id="KW-1185">Reference proteome</keyword>
<dbReference type="STRING" id="134849.SAMN05443668_110152"/>
<sequence length="189" mass="19876">MVEYANERGHEVTPVVRDRSRYPGDGAVEGDVTDPSRVAELVDGQDAVVMTAVRLDVPAVEFFSQAARSLTAARPRRLLAAGIGTTLDAAPGVPVHDTPGFPAEHRAFSLGHVAQLDAFRAAPPEVDWVVLAPPPVMLTDEPAGGPSVTGGTAVLPGTTFSYGDLAAALVTEAEEPRYHRQLVAVARGY</sequence>
<organism evidence="3 4">
    <name type="scientific">Cryptosporangium aurantiacum</name>
    <dbReference type="NCBI Taxonomy" id="134849"/>
    <lineage>
        <taxon>Bacteria</taxon>
        <taxon>Bacillati</taxon>
        <taxon>Actinomycetota</taxon>
        <taxon>Actinomycetes</taxon>
        <taxon>Cryptosporangiales</taxon>
        <taxon>Cryptosporangiaceae</taxon>
        <taxon>Cryptosporangium</taxon>
    </lineage>
</organism>
<feature type="region of interest" description="Disordered" evidence="1">
    <location>
        <begin position="1"/>
        <end position="31"/>
    </location>
</feature>
<feature type="domain" description="NAD(P)-binding" evidence="2">
    <location>
        <begin position="2"/>
        <end position="176"/>
    </location>
</feature>
<proteinExistence type="predicted"/>
<dbReference type="InterPro" id="IPR036291">
    <property type="entry name" value="NAD(P)-bd_dom_sf"/>
</dbReference>
<evidence type="ECO:0000259" key="2">
    <source>
        <dbReference type="Pfam" id="PF13460"/>
    </source>
</evidence>
<dbReference type="SUPFAM" id="SSF51735">
    <property type="entry name" value="NAD(P)-binding Rossmann-fold domains"/>
    <property type="match status" value="1"/>
</dbReference>
<evidence type="ECO:0000313" key="3">
    <source>
        <dbReference type="EMBL" id="SHN44293.1"/>
    </source>
</evidence>
<dbReference type="Gene3D" id="3.40.50.720">
    <property type="entry name" value="NAD(P)-binding Rossmann-like Domain"/>
    <property type="match status" value="1"/>
</dbReference>
<dbReference type="Proteomes" id="UP000184440">
    <property type="component" value="Unassembled WGS sequence"/>
</dbReference>
<evidence type="ECO:0000256" key="1">
    <source>
        <dbReference type="SAM" id="MobiDB-lite"/>
    </source>
</evidence>
<reference evidence="3 4" key="1">
    <citation type="submission" date="2016-11" db="EMBL/GenBank/DDBJ databases">
        <authorList>
            <person name="Jaros S."/>
            <person name="Januszkiewicz K."/>
            <person name="Wedrychowicz H."/>
        </authorList>
    </citation>
    <scope>NUCLEOTIDE SEQUENCE [LARGE SCALE GENOMIC DNA]</scope>
    <source>
        <strain evidence="3 4">DSM 46144</strain>
    </source>
</reference>
<accession>A0A1M7RDB4</accession>
<name>A0A1M7RDB4_9ACTN</name>
<dbReference type="InterPro" id="IPR016040">
    <property type="entry name" value="NAD(P)-bd_dom"/>
</dbReference>
<evidence type="ECO:0000313" key="4">
    <source>
        <dbReference type="Proteomes" id="UP000184440"/>
    </source>
</evidence>